<evidence type="ECO:0000313" key="3">
    <source>
        <dbReference type="EMBL" id="CEN53914.1"/>
    </source>
</evidence>
<keyword evidence="2" id="KW-1133">Transmembrane helix</keyword>
<proteinExistence type="predicted"/>
<keyword evidence="2" id="KW-0472">Membrane</keyword>
<evidence type="ECO:0000256" key="2">
    <source>
        <dbReference type="SAM" id="Phobius"/>
    </source>
</evidence>
<keyword evidence="2" id="KW-0812">Transmembrane</keyword>
<feature type="transmembrane region" description="Helical" evidence="2">
    <location>
        <begin position="257"/>
        <end position="274"/>
    </location>
</feature>
<feature type="coiled-coil region" evidence="1">
    <location>
        <begin position="23"/>
        <end position="80"/>
    </location>
</feature>
<name>A0A0B7ITG4_9FLAO</name>
<evidence type="ECO:0000313" key="4">
    <source>
        <dbReference type="Proteomes" id="UP000038200"/>
    </source>
</evidence>
<evidence type="ECO:0000256" key="1">
    <source>
        <dbReference type="SAM" id="Coils"/>
    </source>
</evidence>
<keyword evidence="1" id="KW-0175">Coiled coil</keyword>
<sequence>MFDTLYTTRGLGSVPCRAEIEESDRMQEAFLEKNNQLKELEKKINNASIYSHLHISKGRYQSLQEDTEYAERKLSQIKQSIEVYKEGAKKYREYILKLENALNISSLGFFGGKNCDRYTKDIERYKKDIQRIEEQIFHRERDLKRFAGNFVPKEQHDALLEKKNQMEVEYRELTEQVFKPLQEENRVLSEQYKALKDKLIASGATGSDIDYILKKPLPPEAKQILKEDVANLEYSINQVTGEAPSGSGGSAKKGGNSTMLIGLGTALLLGFLIYKRK</sequence>
<organism evidence="3 4">
    <name type="scientific">Capnocytophaga canis</name>
    <dbReference type="NCBI Taxonomy" id="1848903"/>
    <lineage>
        <taxon>Bacteria</taxon>
        <taxon>Pseudomonadati</taxon>
        <taxon>Bacteroidota</taxon>
        <taxon>Flavobacteriia</taxon>
        <taxon>Flavobacteriales</taxon>
        <taxon>Flavobacteriaceae</taxon>
        <taxon>Capnocytophaga</taxon>
    </lineage>
</organism>
<gene>
    <name evidence="3" type="ORF">CCAND93_630011</name>
</gene>
<protein>
    <submittedName>
        <fullName evidence="3">Uncharacterized protein</fullName>
    </submittedName>
</protein>
<dbReference type="AlphaFoldDB" id="A0A0B7ITG4"/>
<dbReference type="Proteomes" id="UP000038200">
    <property type="component" value="Unassembled WGS sequence"/>
</dbReference>
<feature type="coiled-coil region" evidence="1">
    <location>
        <begin position="115"/>
        <end position="176"/>
    </location>
</feature>
<dbReference type="EMBL" id="CDOL01000254">
    <property type="protein sequence ID" value="CEN53914.1"/>
    <property type="molecule type" value="Genomic_DNA"/>
</dbReference>
<accession>A0A0B7ITG4</accession>
<reference evidence="3 4" key="1">
    <citation type="submission" date="2015-01" db="EMBL/GenBank/DDBJ databases">
        <authorList>
            <person name="Xiang T."/>
            <person name="Song Y."/>
            <person name="Huang L."/>
            <person name="Wang B."/>
            <person name="Wu P."/>
        </authorList>
    </citation>
    <scope>NUCLEOTIDE SEQUENCE [LARGE SCALE GENOMIC DNA]</scope>
    <source>
        <strain evidence="3 4">CcD93</strain>
    </source>
</reference>